<dbReference type="InterPro" id="IPR011047">
    <property type="entry name" value="Quinoprotein_ADH-like_sf"/>
</dbReference>
<organism evidence="3 4">
    <name type="scientific">Gemmata massiliana</name>
    <dbReference type="NCBI Taxonomy" id="1210884"/>
    <lineage>
        <taxon>Bacteria</taxon>
        <taxon>Pseudomonadati</taxon>
        <taxon>Planctomycetota</taxon>
        <taxon>Planctomycetia</taxon>
        <taxon>Gemmatales</taxon>
        <taxon>Gemmataceae</taxon>
        <taxon>Gemmata</taxon>
    </lineage>
</organism>
<reference evidence="3 4" key="1">
    <citation type="submission" date="2019-05" db="EMBL/GenBank/DDBJ databases">
        <authorList>
            <consortium name="Science for Life Laboratories"/>
        </authorList>
    </citation>
    <scope>NUCLEOTIDE SEQUENCE [LARGE SCALE GENOMIC DNA]</scope>
    <source>
        <strain evidence="3">Soil9</strain>
    </source>
</reference>
<name>A0A6P2D915_9BACT</name>
<dbReference type="Gene3D" id="2.40.10.480">
    <property type="match status" value="1"/>
</dbReference>
<gene>
    <name evidence="3" type="ORF">SOIL9_17120</name>
</gene>
<dbReference type="Proteomes" id="UP000464178">
    <property type="component" value="Chromosome"/>
</dbReference>
<evidence type="ECO:0000256" key="1">
    <source>
        <dbReference type="SAM" id="MobiDB-lite"/>
    </source>
</evidence>
<evidence type="ECO:0000313" key="4">
    <source>
        <dbReference type="Proteomes" id="UP000464178"/>
    </source>
</evidence>
<evidence type="ECO:0000313" key="3">
    <source>
        <dbReference type="EMBL" id="VTR96002.1"/>
    </source>
</evidence>
<dbReference type="InterPro" id="IPR015943">
    <property type="entry name" value="WD40/YVTN_repeat-like_dom_sf"/>
</dbReference>
<proteinExistence type="predicted"/>
<feature type="region of interest" description="Disordered" evidence="1">
    <location>
        <begin position="47"/>
        <end position="80"/>
    </location>
</feature>
<feature type="domain" description="Pyrrolo-quinoline quinone repeat" evidence="2">
    <location>
        <begin position="158"/>
        <end position="377"/>
    </location>
</feature>
<dbReference type="Gene3D" id="2.130.10.10">
    <property type="entry name" value="YVTN repeat-like/Quinoprotein amine dehydrogenase"/>
    <property type="match status" value="1"/>
</dbReference>
<sequence length="457" mass="49085">MKARAVVLVVGITTILGLGGFIAYQSPWVRSLLARSSVDPVELERGMNAPQRNHQAADAATGSPQWRGASRSGVAPVGSFRTDWDKKKPKELWRQPIGGGYGSCAVVGGKLYVQDRQGSTERVVCLDAETGKSVWDYAYEAGQAGNDSTYAIGPRATPTVIGNTVYAVGGSGKLLVLDVENSAAKLKWEHDLLPEFQAPMPQWGVACSPLVLGDLVIVMPGGKNAAVVAFDKNSGEVKWRAGSNPPGYSSPIAANIGGQATVFAFLGDALLAVRPTDGAVTDSFNWGTRFSGNIATPVVVDDEYVFISSAYEMGCALLRAEKRGDEVKLVKVYENRGRAFQSHHATSVFKDKHLFGVDGTRGARGLTCIEFMTGKTVPDWEWAESGQASVILAGDHLILQTERGDLCLVEANPKEFNLIAKIPKVLSGNNNWATPTLVNGLLYVRDEQKVLCFDVRP</sequence>
<accession>A0A6P2D915</accession>
<evidence type="ECO:0000259" key="2">
    <source>
        <dbReference type="Pfam" id="PF13360"/>
    </source>
</evidence>
<dbReference type="SUPFAM" id="SSF50998">
    <property type="entry name" value="Quinoprotein alcohol dehydrogenase-like"/>
    <property type="match status" value="1"/>
</dbReference>
<dbReference type="PANTHER" id="PTHR34512:SF30">
    <property type="entry name" value="OUTER MEMBRANE PROTEIN ASSEMBLY FACTOR BAMB"/>
    <property type="match status" value="1"/>
</dbReference>
<dbReference type="InterPro" id="IPR002372">
    <property type="entry name" value="PQQ_rpt_dom"/>
</dbReference>
<dbReference type="EMBL" id="LR593886">
    <property type="protein sequence ID" value="VTR96002.1"/>
    <property type="molecule type" value="Genomic_DNA"/>
</dbReference>
<dbReference type="PANTHER" id="PTHR34512">
    <property type="entry name" value="CELL SURFACE PROTEIN"/>
    <property type="match status" value="1"/>
</dbReference>
<dbReference type="AlphaFoldDB" id="A0A6P2D915"/>
<dbReference type="RefSeq" id="WP_162670345.1">
    <property type="nucleotide sequence ID" value="NZ_LR593886.1"/>
</dbReference>
<dbReference type="KEGG" id="gms:SOIL9_17120"/>
<keyword evidence="4" id="KW-1185">Reference proteome</keyword>
<dbReference type="Pfam" id="PF13360">
    <property type="entry name" value="PQQ_2"/>
    <property type="match status" value="1"/>
</dbReference>
<protein>
    <recommendedName>
        <fullName evidence="2">Pyrrolo-quinoline quinone repeat domain-containing protein</fullName>
    </recommendedName>
</protein>